<accession>A0A0C9T124</accession>
<name>A0A0C9T124_PAXIN</name>
<evidence type="ECO:0000313" key="2">
    <source>
        <dbReference type="Proteomes" id="UP000053647"/>
    </source>
</evidence>
<keyword evidence="2" id="KW-1185">Reference proteome</keyword>
<dbReference type="HOGENOM" id="CLU_819152_0_0_1"/>
<dbReference type="EMBL" id="KN821179">
    <property type="protein sequence ID" value="KIJ05178.1"/>
    <property type="molecule type" value="Genomic_DNA"/>
</dbReference>
<reference evidence="2" key="2">
    <citation type="submission" date="2015-01" db="EMBL/GenBank/DDBJ databases">
        <title>Evolutionary Origins and Diversification of the Mycorrhizal Mutualists.</title>
        <authorList>
            <consortium name="DOE Joint Genome Institute"/>
            <consortium name="Mycorrhizal Genomics Consortium"/>
            <person name="Kohler A."/>
            <person name="Kuo A."/>
            <person name="Nagy L.G."/>
            <person name="Floudas D."/>
            <person name="Copeland A."/>
            <person name="Barry K.W."/>
            <person name="Cichocki N."/>
            <person name="Veneault-Fourrey C."/>
            <person name="LaButti K."/>
            <person name="Lindquist E.A."/>
            <person name="Lipzen A."/>
            <person name="Lundell T."/>
            <person name="Morin E."/>
            <person name="Murat C."/>
            <person name="Riley R."/>
            <person name="Ohm R."/>
            <person name="Sun H."/>
            <person name="Tunlid A."/>
            <person name="Henrissat B."/>
            <person name="Grigoriev I.V."/>
            <person name="Hibbett D.S."/>
            <person name="Martin F."/>
        </authorList>
    </citation>
    <scope>NUCLEOTIDE SEQUENCE [LARGE SCALE GENOMIC DNA]</scope>
    <source>
        <strain evidence="2">ATCC 200175</strain>
    </source>
</reference>
<dbReference type="AlphaFoldDB" id="A0A0C9T124"/>
<gene>
    <name evidence="1" type="ORF">PAXINDRAFT_21539</name>
</gene>
<dbReference type="Proteomes" id="UP000053647">
    <property type="component" value="Unassembled WGS sequence"/>
</dbReference>
<sequence>MPTAVPPDIKKIVLPSEQLSISAFADFHLPSFTLPGAKIPEPDPSYFCTTLPDPYTIVYFLRTLTVPPSHVIQQLSSRAPSAWANGSQSLVYAHTDKTHQFPFWILTICQAIPELHDAQRGWRTTLSFLSSLDKVEAMMFRANMDTLTWNQSVAVDGLRDWTPVHSLSQFMSRDWLNDSNLNVMLDLMYEQIRVTDVTVEAKYEIRQWHMYDLARQSAHEHPTLSFYDLESVLMPVTNHSPTPTISHKSWGSCLDVEDDEGIEELGEDDAATWLDEKVGTHHPHKMCFEMEQEIDLNAAVVMGPLAEAQKPLVIDATDLIDVDAAPAKAEQDLDTAWDW</sequence>
<reference evidence="1 2" key="1">
    <citation type="submission" date="2014-06" db="EMBL/GenBank/DDBJ databases">
        <authorList>
            <consortium name="DOE Joint Genome Institute"/>
            <person name="Kuo A."/>
            <person name="Kohler A."/>
            <person name="Nagy L.G."/>
            <person name="Floudas D."/>
            <person name="Copeland A."/>
            <person name="Barry K.W."/>
            <person name="Cichocki N."/>
            <person name="Veneault-Fourrey C."/>
            <person name="LaButti K."/>
            <person name="Lindquist E.A."/>
            <person name="Lipzen A."/>
            <person name="Lundell T."/>
            <person name="Morin E."/>
            <person name="Murat C."/>
            <person name="Sun H."/>
            <person name="Tunlid A."/>
            <person name="Henrissat B."/>
            <person name="Grigoriev I.V."/>
            <person name="Hibbett D.S."/>
            <person name="Martin F."/>
            <person name="Nordberg H.P."/>
            <person name="Cantor M.N."/>
            <person name="Hua S.X."/>
        </authorList>
    </citation>
    <scope>NUCLEOTIDE SEQUENCE [LARGE SCALE GENOMIC DNA]</scope>
    <source>
        <strain evidence="1 2">ATCC 200175</strain>
    </source>
</reference>
<dbReference type="OrthoDB" id="2667154at2759"/>
<proteinExistence type="predicted"/>
<organism evidence="1 2">
    <name type="scientific">Paxillus involutus ATCC 200175</name>
    <dbReference type="NCBI Taxonomy" id="664439"/>
    <lineage>
        <taxon>Eukaryota</taxon>
        <taxon>Fungi</taxon>
        <taxon>Dikarya</taxon>
        <taxon>Basidiomycota</taxon>
        <taxon>Agaricomycotina</taxon>
        <taxon>Agaricomycetes</taxon>
        <taxon>Agaricomycetidae</taxon>
        <taxon>Boletales</taxon>
        <taxon>Paxilineae</taxon>
        <taxon>Paxillaceae</taxon>
        <taxon>Paxillus</taxon>
    </lineage>
</organism>
<evidence type="ECO:0000313" key="1">
    <source>
        <dbReference type="EMBL" id="KIJ05178.1"/>
    </source>
</evidence>
<protein>
    <submittedName>
        <fullName evidence="1">Uncharacterized protein</fullName>
    </submittedName>
</protein>